<feature type="compositionally biased region" description="Polar residues" evidence="5">
    <location>
        <begin position="150"/>
        <end position="162"/>
    </location>
</feature>
<dbReference type="InterPro" id="IPR042536">
    <property type="entry name" value="TFIIIC_tauA_Sfc1"/>
</dbReference>
<dbReference type="GO" id="GO:0001002">
    <property type="term" value="F:RNA polymerase III type 1 promoter sequence-specific DNA binding"/>
    <property type="evidence" value="ECO:0007669"/>
    <property type="project" value="TreeGrafter"/>
</dbReference>
<evidence type="ECO:0000259" key="6">
    <source>
        <dbReference type="Pfam" id="PF09734"/>
    </source>
</evidence>
<comment type="subcellular location">
    <subcellularLocation>
        <location evidence="1">Nucleus</location>
    </subcellularLocation>
</comment>
<feature type="compositionally biased region" description="Basic and acidic residues" evidence="5">
    <location>
        <begin position="202"/>
        <end position="222"/>
    </location>
</feature>
<sequence>MWFDLDATGTSIHIQKPQLNTYHVVEVPGVVKNGSAVIEALGGYGRIAESFRRPTVKPLILRLHYKDPYSKFLGAQTYRSLGLVLRLRRHKTTGRRQVRIEGIANQTFRFTSLADYYLAPEPALRMPLDVVSYVDRLRHTAYADIYGGVRSTSKSKTPTTANIEFDMIPEPATVPEPDTPMQPSSPDSDQDSEPVSVSPRENPPRENPPRENPPRGDSSRGDSDEDPAWTDMLTGTFRTEELPPPLYTRQSQPFNYRYSVNVFSALSKYFLLPNRELVDTPFVIPENIPEAEGDTRISGGEIHALGIVPKGMGSVCNAVARIADLRLPTYEDVPRTAIAVSIGSGPLLDELKVLFEQRPLWQRNSLFAHLSKHATIWRLKPVLAHTCFLFMDGPWRGCLCRLGFDPRKDPNTRNYQTIDFRDTFFRSVKYRTQKARKNRSNDGGTDWQFLVAPNKPSCLYQLCDIQDTKVQRLLQITKPLEEFDNNTGWITADTITRIRDLLSVRSQQLRSQTKE</sequence>
<comment type="caution">
    <text evidence="8">The sequence shown here is derived from an EMBL/GenBank/DDBJ whole genome shotgun (WGS) entry which is preliminary data.</text>
</comment>
<dbReference type="Gene3D" id="3.30.200.160">
    <property type="entry name" value="TFIIIC, subcomplex tauA, subunit Sfc1, barrel domain"/>
    <property type="match status" value="1"/>
</dbReference>
<feature type="compositionally biased region" description="Low complexity" evidence="5">
    <location>
        <begin position="181"/>
        <end position="200"/>
    </location>
</feature>
<dbReference type="GO" id="GO:0006384">
    <property type="term" value="P:transcription initiation at RNA polymerase III promoter"/>
    <property type="evidence" value="ECO:0007669"/>
    <property type="project" value="InterPro"/>
</dbReference>
<dbReference type="GO" id="GO:0000127">
    <property type="term" value="C:transcription factor TFIIIC complex"/>
    <property type="evidence" value="ECO:0007669"/>
    <property type="project" value="InterPro"/>
</dbReference>
<keyword evidence="4" id="KW-0539">Nucleus</keyword>
<evidence type="ECO:0000313" key="8">
    <source>
        <dbReference type="EMBL" id="EZG43955.1"/>
    </source>
</evidence>
<dbReference type="GO" id="GO:0001003">
    <property type="term" value="F:RNA polymerase III type 2 promoter sequence-specific DNA binding"/>
    <property type="evidence" value="ECO:0007669"/>
    <property type="project" value="TreeGrafter"/>
</dbReference>
<keyword evidence="2" id="KW-0238">DNA-binding</keyword>
<dbReference type="PANTHER" id="PTHR13230:SF5">
    <property type="entry name" value="GENERAL TRANSCRIPTION FACTOR 3C POLYPEPTIDE 5"/>
    <property type="match status" value="1"/>
</dbReference>
<dbReference type="OrthoDB" id="5598268at2759"/>
<dbReference type="GeneID" id="22915379"/>
<dbReference type="GO" id="GO:0005634">
    <property type="term" value="C:nucleus"/>
    <property type="evidence" value="ECO:0007669"/>
    <property type="project" value="UniProtKB-SubCell"/>
</dbReference>
<evidence type="ECO:0000256" key="5">
    <source>
        <dbReference type="SAM" id="MobiDB-lite"/>
    </source>
</evidence>
<keyword evidence="9" id="KW-1185">Reference proteome</keyword>
<proteinExistence type="predicted"/>
<keyword evidence="3" id="KW-0804">Transcription</keyword>
<evidence type="ECO:0000313" key="9">
    <source>
        <dbReference type="Proteomes" id="UP000019763"/>
    </source>
</evidence>
<organism evidence="8 9">
    <name type="scientific">Gregarina niphandrodes</name>
    <name type="common">Septate eugregarine</name>
    <dbReference type="NCBI Taxonomy" id="110365"/>
    <lineage>
        <taxon>Eukaryota</taxon>
        <taxon>Sar</taxon>
        <taxon>Alveolata</taxon>
        <taxon>Apicomplexa</taxon>
        <taxon>Conoidasida</taxon>
        <taxon>Gregarinasina</taxon>
        <taxon>Eugregarinorida</taxon>
        <taxon>Gregarinidae</taxon>
        <taxon>Gregarina</taxon>
    </lineage>
</organism>
<dbReference type="Pfam" id="PF09734">
    <property type="entry name" value="Tau95"/>
    <property type="match status" value="1"/>
</dbReference>
<evidence type="ECO:0000256" key="1">
    <source>
        <dbReference type="ARBA" id="ARBA00004123"/>
    </source>
</evidence>
<dbReference type="PANTHER" id="PTHR13230">
    <property type="entry name" value="GENERAL TRANSCRIPTION FACTOR IIIC, POLYPEPTIDE 5"/>
    <property type="match status" value="1"/>
</dbReference>
<evidence type="ECO:0000256" key="4">
    <source>
        <dbReference type="ARBA" id="ARBA00023242"/>
    </source>
</evidence>
<dbReference type="InterPro" id="IPR040454">
    <property type="entry name" value="TF_IIIC_Tfc1/Sfc1"/>
</dbReference>
<evidence type="ECO:0000259" key="7">
    <source>
        <dbReference type="Pfam" id="PF17682"/>
    </source>
</evidence>
<dbReference type="Proteomes" id="UP000019763">
    <property type="component" value="Unassembled WGS sequence"/>
</dbReference>
<reference evidence="8" key="1">
    <citation type="submission" date="2013-12" db="EMBL/GenBank/DDBJ databases">
        <authorList>
            <person name="Omoto C.K."/>
            <person name="Sibley D."/>
            <person name="Venepally P."/>
            <person name="Hadjithomas M."/>
            <person name="Karamycheva S."/>
            <person name="Brunk B."/>
            <person name="Roos D."/>
            <person name="Caler E."/>
            <person name="Lorenzi H."/>
        </authorList>
    </citation>
    <scope>NUCLEOTIDE SEQUENCE</scope>
</reference>
<feature type="domain" description="Transcription factor IIIC subunit Tfc1/Sfc1 triple barrel" evidence="7">
    <location>
        <begin position="24"/>
        <end position="117"/>
    </location>
</feature>
<evidence type="ECO:0000256" key="3">
    <source>
        <dbReference type="ARBA" id="ARBA00023163"/>
    </source>
</evidence>
<dbReference type="InterPro" id="IPR041499">
    <property type="entry name" value="Tfc1/Sfc1_N"/>
</dbReference>
<dbReference type="eggNOG" id="KOG2473">
    <property type="taxonomic scope" value="Eukaryota"/>
</dbReference>
<protein>
    <submittedName>
        <fullName evidence="8">RNA polymerase III transcription factor subunit</fullName>
    </submittedName>
</protein>
<evidence type="ECO:0000256" key="2">
    <source>
        <dbReference type="ARBA" id="ARBA00023125"/>
    </source>
</evidence>
<dbReference type="InterPro" id="IPR019136">
    <property type="entry name" value="TF_IIIC_su-5_HTH"/>
</dbReference>
<dbReference type="EMBL" id="AFNH02001161">
    <property type="protein sequence ID" value="EZG43955.1"/>
    <property type="molecule type" value="Genomic_DNA"/>
</dbReference>
<dbReference type="AlphaFoldDB" id="A0A023B056"/>
<name>A0A023B056_GRENI</name>
<feature type="domain" description="Transcription factor IIIC subunit 5 HTH" evidence="6">
    <location>
        <begin position="347"/>
        <end position="421"/>
    </location>
</feature>
<dbReference type="VEuPathDB" id="CryptoDB:GNI_155480"/>
<dbReference type="Pfam" id="PF17682">
    <property type="entry name" value="Tau95_N"/>
    <property type="match status" value="1"/>
</dbReference>
<dbReference type="RefSeq" id="XP_011132886.1">
    <property type="nucleotide sequence ID" value="XM_011134584.1"/>
</dbReference>
<accession>A0A023B056</accession>
<feature type="region of interest" description="Disordered" evidence="5">
    <location>
        <begin position="150"/>
        <end position="230"/>
    </location>
</feature>
<gene>
    <name evidence="8" type="ORF">GNI_155480</name>
</gene>